<reference evidence="2" key="1">
    <citation type="journal article" date="2017" name="bioRxiv">
        <title>Comparative analysis of the genomes of Stylophora pistillata and Acropora digitifera provides evidence for extensive differences between species of corals.</title>
        <authorList>
            <person name="Voolstra C.R."/>
            <person name="Li Y."/>
            <person name="Liew Y.J."/>
            <person name="Baumgarten S."/>
            <person name="Zoccola D."/>
            <person name="Flot J.-F."/>
            <person name="Tambutte S."/>
            <person name="Allemand D."/>
            <person name="Aranda M."/>
        </authorList>
    </citation>
    <scope>NUCLEOTIDE SEQUENCE [LARGE SCALE GENOMIC DNA]</scope>
</reference>
<dbReference type="Proteomes" id="UP000225706">
    <property type="component" value="Unassembled WGS sequence"/>
</dbReference>
<name>A0A2B4R331_STYPI</name>
<accession>A0A2B4R331</accession>
<dbReference type="EMBL" id="LSMT01002251">
    <property type="protein sequence ID" value="PFX11556.1"/>
    <property type="molecule type" value="Genomic_DNA"/>
</dbReference>
<comment type="caution">
    <text evidence="1">The sequence shown here is derived from an EMBL/GenBank/DDBJ whole genome shotgun (WGS) entry which is preliminary data.</text>
</comment>
<dbReference type="PANTHER" id="PTHR31511">
    <property type="entry name" value="PROTEIN CBG23764"/>
    <property type="match status" value="1"/>
</dbReference>
<proteinExistence type="predicted"/>
<protein>
    <submittedName>
        <fullName evidence="1">Uncharacterized protein</fullName>
    </submittedName>
</protein>
<dbReference type="PANTHER" id="PTHR31511:SF12">
    <property type="entry name" value="RHO TERMINATION FACTOR N-TERMINAL DOMAIN-CONTAINING PROTEIN"/>
    <property type="match status" value="1"/>
</dbReference>
<keyword evidence="2" id="KW-1185">Reference proteome</keyword>
<dbReference type="STRING" id="50429.A0A2B4R331"/>
<organism evidence="1 2">
    <name type="scientific">Stylophora pistillata</name>
    <name type="common">Smooth cauliflower coral</name>
    <dbReference type="NCBI Taxonomy" id="50429"/>
    <lineage>
        <taxon>Eukaryota</taxon>
        <taxon>Metazoa</taxon>
        <taxon>Cnidaria</taxon>
        <taxon>Anthozoa</taxon>
        <taxon>Hexacorallia</taxon>
        <taxon>Scleractinia</taxon>
        <taxon>Astrocoeniina</taxon>
        <taxon>Pocilloporidae</taxon>
        <taxon>Stylophora</taxon>
    </lineage>
</organism>
<evidence type="ECO:0000313" key="1">
    <source>
        <dbReference type="EMBL" id="PFX11556.1"/>
    </source>
</evidence>
<dbReference type="AlphaFoldDB" id="A0A2B4R331"/>
<evidence type="ECO:0000313" key="2">
    <source>
        <dbReference type="Proteomes" id="UP000225706"/>
    </source>
</evidence>
<gene>
    <name evidence="1" type="ORF">AWC38_SpisGene24662</name>
</gene>
<sequence>MASSLDKLVSNLSHDKLKKTRQVFKDTEIELISRKDVFEEFRNVCLENHNLDPAWYDTAFGLAQDAALKMSQKEIGNWRDIPCILEVDLEYPKELHDLHNDYPLAPERIMINEVKKLVPSLNDKKKYIIHQENLKKCLELGLRLKNIDREFDTSNFPKDHISKIPTGCNKKVVGMMKDEAGGNIIEEFVGLRAKLYSYKILEGEEAELEKKCKGIEKTVITKNITY</sequence>